<feature type="chain" id="PRO_5045343973" description="DUF4148 domain-containing protein" evidence="2">
    <location>
        <begin position="22"/>
        <end position="110"/>
    </location>
</feature>
<evidence type="ECO:0008006" key="5">
    <source>
        <dbReference type="Google" id="ProtNLM"/>
    </source>
</evidence>
<accession>A0ABX6P1S4</accession>
<feature type="signal peptide" evidence="2">
    <location>
        <begin position="1"/>
        <end position="21"/>
    </location>
</feature>
<organism evidence="3 4">
    <name type="scientific">Ramlibacter terrae</name>
    <dbReference type="NCBI Taxonomy" id="2732511"/>
    <lineage>
        <taxon>Bacteria</taxon>
        <taxon>Pseudomonadati</taxon>
        <taxon>Pseudomonadota</taxon>
        <taxon>Betaproteobacteria</taxon>
        <taxon>Burkholderiales</taxon>
        <taxon>Comamonadaceae</taxon>
        <taxon>Ramlibacter</taxon>
    </lineage>
</organism>
<name>A0ABX6P1S4_9BURK</name>
<evidence type="ECO:0000313" key="4">
    <source>
        <dbReference type="Proteomes" id="UP000500826"/>
    </source>
</evidence>
<keyword evidence="2" id="KW-0732">Signal</keyword>
<reference evidence="3 4" key="2">
    <citation type="submission" date="2020-05" db="EMBL/GenBank/DDBJ databases">
        <authorList>
            <person name="Khan S.A."/>
            <person name="Jeon C.O."/>
            <person name="Chun B.H."/>
        </authorList>
    </citation>
    <scope>NUCLEOTIDE SEQUENCE [LARGE SCALE GENOMIC DNA]</scope>
    <source>
        <strain evidence="3 4">H242</strain>
    </source>
</reference>
<gene>
    <name evidence="3" type="ORF">HK414_08985</name>
</gene>
<sequence>MNKSRILSALAASVLAISAQAGGIQARDVPRITNGGTGVIGGVEPGAYPYQANASTAMPHGRMATAATAPVRTMPQAQAQSTRNTAVMGSGAAQTGGDLAARHPARGTPD</sequence>
<evidence type="ECO:0000256" key="1">
    <source>
        <dbReference type="SAM" id="MobiDB-lite"/>
    </source>
</evidence>
<reference evidence="3 4" key="1">
    <citation type="submission" date="2020-05" db="EMBL/GenBank/DDBJ databases">
        <title>Ramlibacter rhizophilus sp. nov., isolated from rhizosphere soil of national flower Mugunghwa from South Korea.</title>
        <authorList>
            <person name="Zheng-Fei Y."/>
            <person name="Huan T."/>
        </authorList>
    </citation>
    <scope>NUCLEOTIDE SEQUENCE [LARGE SCALE GENOMIC DNA]</scope>
    <source>
        <strain evidence="3 4">H242</strain>
    </source>
</reference>
<dbReference type="EMBL" id="CP053418">
    <property type="protein sequence ID" value="QJW84013.1"/>
    <property type="molecule type" value="Genomic_DNA"/>
</dbReference>
<dbReference type="Proteomes" id="UP000500826">
    <property type="component" value="Chromosome"/>
</dbReference>
<feature type="compositionally biased region" description="Polar residues" evidence="1">
    <location>
        <begin position="78"/>
        <end position="87"/>
    </location>
</feature>
<keyword evidence="4" id="KW-1185">Reference proteome</keyword>
<evidence type="ECO:0000256" key="2">
    <source>
        <dbReference type="SAM" id="SignalP"/>
    </source>
</evidence>
<proteinExistence type="predicted"/>
<feature type="region of interest" description="Disordered" evidence="1">
    <location>
        <begin position="78"/>
        <end position="110"/>
    </location>
</feature>
<protein>
    <recommendedName>
        <fullName evidence="5">DUF4148 domain-containing protein</fullName>
    </recommendedName>
</protein>
<evidence type="ECO:0000313" key="3">
    <source>
        <dbReference type="EMBL" id="QJW84013.1"/>
    </source>
</evidence>